<proteinExistence type="predicted"/>
<dbReference type="OrthoDB" id="8193938at2759"/>
<evidence type="ECO:0000313" key="4">
    <source>
        <dbReference type="EMBL" id="MBY71065.1"/>
    </source>
</evidence>
<evidence type="ECO:0000256" key="2">
    <source>
        <dbReference type="ARBA" id="ARBA00022723"/>
    </source>
</evidence>
<name>A0A2S2PZW2_9HEMI</name>
<dbReference type="InterPro" id="IPR027806">
    <property type="entry name" value="HARBI1_dom"/>
</dbReference>
<reference evidence="4" key="1">
    <citation type="submission" date="2018-04" db="EMBL/GenBank/DDBJ databases">
        <title>Transcriptome assembly of Sipha flava.</title>
        <authorList>
            <person name="Scully E.D."/>
            <person name="Geib S.M."/>
            <person name="Palmer N.A."/>
            <person name="Koch K."/>
            <person name="Bradshaw J."/>
            <person name="Heng-Moss T."/>
            <person name="Sarath G."/>
        </authorList>
    </citation>
    <scope>NUCLEOTIDE SEQUENCE</scope>
</reference>
<dbReference type="AlphaFoldDB" id="A0A2S2PZW2"/>
<accession>A0A2S2PZW2</accession>
<gene>
    <name evidence="4" type="primary">harbi1_5</name>
    <name evidence="4" type="ORF">g.185507</name>
</gene>
<comment type="cofactor">
    <cofactor evidence="1">
        <name>a divalent metal cation</name>
        <dbReference type="ChEBI" id="CHEBI:60240"/>
    </cofactor>
</comment>
<evidence type="ECO:0000259" key="3">
    <source>
        <dbReference type="Pfam" id="PF13359"/>
    </source>
</evidence>
<evidence type="ECO:0000256" key="1">
    <source>
        <dbReference type="ARBA" id="ARBA00001968"/>
    </source>
</evidence>
<keyword evidence="2" id="KW-0479">Metal-binding</keyword>
<feature type="domain" description="DDE Tnp4" evidence="3">
    <location>
        <begin position="13"/>
        <end position="127"/>
    </location>
</feature>
<sequence>MYMLTVKGFIALTQLICYSNMNILNVCAKFPGSTHESHIWRISPLLGLLKHSIGHKSYFLLGDCRYGLRPWPLTPLTEYQPNTPGDWLCRTRSLIERCNGVLKMRFRCLLKHRVLHYAPEKASSIIKLFYNYL</sequence>
<dbReference type="EMBL" id="GGMS01001862">
    <property type="protein sequence ID" value="MBY71065.1"/>
    <property type="molecule type" value="Transcribed_RNA"/>
</dbReference>
<dbReference type="GO" id="GO:0046872">
    <property type="term" value="F:metal ion binding"/>
    <property type="evidence" value="ECO:0007669"/>
    <property type="project" value="UniProtKB-KW"/>
</dbReference>
<organism evidence="4">
    <name type="scientific">Sipha flava</name>
    <name type="common">yellow sugarcane aphid</name>
    <dbReference type="NCBI Taxonomy" id="143950"/>
    <lineage>
        <taxon>Eukaryota</taxon>
        <taxon>Metazoa</taxon>
        <taxon>Ecdysozoa</taxon>
        <taxon>Arthropoda</taxon>
        <taxon>Hexapoda</taxon>
        <taxon>Insecta</taxon>
        <taxon>Pterygota</taxon>
        <taxon>Neoptera</taxon>
        <taxon>Paraneoptera</taxon>
        <taxon>Hemiptera</taxon>
        <taxon>Sternorrhyncha</taxon>
        <taxon>Aphidomorpha</taxon>
        <taxon>Aphidoidea</taxon>
        <taxon>Aphididae</taxon>
        <taxon>Sipha</taxon>
    </lineage>
</organism>
<dbReference type="Pfam" id="PF13359">
    <property type="entry name" value="DDE_Tnp_4"/>
    <property type="match status" value="1"/>
</dbReference>
<protein>
    <submittedName>
        <fullName evidence="4">Putative nuclease HARBI1</fullName>
    </submittedName>
</protein>